<dbReference type="InterPro" id="IPR043145">
    <property type="entry name" value="Znf_ZZ_sf"/>
</dbReference>
<sequence length="1044" mass="120740">MIPQDSHEIPSISLKHDEWYQAHCRIKDHPPRDRCAYLRHARALLPLFEGIVELHPVMKAVFFSFKAVVNFEHERLENDLRVSCVYFAASDMMSVVLEIAMLVRDQQDPGFIASNTALLKLLEKIQADTKACGNAIDSYYNEGRLVKFLKAPEWKAVMVEFTQIFINHRINLQTTVSLRIARTVDDIGSKMKILIAHAFTPQHSWEKNLRAKLKEFGPRENWINDVDKVKALAQASEDKIFDFQTLTANGSPQDSVHSEQRWKAFAAGLNENLDSSLPQLFARNMKLFEQKLDFHTQELRDSIASSAKYIVRSLAGPYDRLQHEVRISLHEMNRTTNLYHAFHQDLRKVWKEMNWIFCVEGRHFAIALYEYYLDYFHSKYSTSSSGLDGEPGELSPEDLAKRREDMWTLEYLERYSEKINDAVDNDRSGFIRISEVNSFTNQIPVGWTLPQYCVYVSVGWEYELRIYQKRVRCLLDKLCEAQMRVLPENREGLLDLIYWCDTPSLLARGCQKYPDDKAQHLPEGFCNRIKEKIKAQDERMRTLWRKFKYNFNDRSIIAMLYPEKKAEMFVLQLYTILLEYALDVVHVCRTQRIDRREWERFLPRLGHIEALLDSRIEELKDEYKRKGHSDVKGELWFPFRGMHMLCIQYSPYFWYHTEAIQGHYGGIFRPYHMCSVAGCLLSPTKEEAEHHYMSGDPLSLKDFPIPTPNTELDEILEYSTGQNGTEETSIDFDRPEIGSETSKPDIGESLSEGDENPDCVPPAFPYQNAICDICKVVAGCSPACYHCIDCDDFNICESCFRKSPSDSLHTGGHEEDHDLVRMVLFFPHDCVITIKAAAKHQRRLYWQSRGFLDAEELESDGEEDDEDVDGDGWDDEEGDGEEEGKDQGDEGTKLDVFEIQPDPCVACRSEIASERFYQCIHYECLEPRHCICFDCFSSLPENEGEGDRTDELAGEGPENTRTSHKPWHSLLLMHRLDPDDPWEGVEEDDEDDDTLTTESGHPPPDDRISALEKKIETLESNINQVNAHVMDLKGLMSALLERLS</sequence>
<evidence type="ECO:0000256" key="1">
    <source>
        <dbReference type="ARBA" id="ARBA00022723"/>
    </source>
</evidence>
<feature type="region of interest" description="Disordered" evidence="5">
    <location>
        <begin position="856"/>
        <end position="894"/>
    </location>
</feature>
<dbReference type="InParanoid" id="D6RNR6"/>
<dbReference type="KEGG" id="cci:CC1G_14903"/>
<feature type="compositionally biased region" description="Acidic residues" evidence="5">
    <location>
        <begin position="979"/>
        <end position="995"/>
    </location>
</feature>
<dbReference type="SUPFAM" id="SSF57850">
    <property type="entry name" value="RING/U-box"/>
    <property type="match status" value="1"/>
</dbReference>
<dbReference type="OrthoDB" id="3222020at2759"/>
<dbReference type="HOGENOM" id="CLU_282026_0_0_1"/>
<dbReference type="GeneID" id="9380305"/>
<gene>
    <name evidence="6" type="ORF">CC1G_14903</name>
</gene>
<dbReference type="RefSeq" id="XP_002910926.1">
    <property type="nucleotide sequence ID" value="XM_002910880.1"/>
</dbReference>
<dbReference type="OMA" id="EIWKEMH"/>
<keyword evidence="7" id="KW-1185">Reference proteome</keyword>
<proteinExistence type="predicted"/>
<feature type="compositionally biased region" description="Basic and acidic residues" evidence="5">
    <location>
        <begin position="885"/>
        <end position="894"/>
    </location>
</feature>
<feature type="compositionally biased region" description="Acidic residues" evidence="5">
    <location>
        <begin position="856"/>
        <end position="884"/>
    </location>
</feature>
<dbReference type="AlphaFoldDB" id="D6RNR6"/>
<dbReference type="CDD" id="cd02249">
    <property type="entry name" value="ZZ"/>
    <property type="match status" value="1"/>
</dbReference>
<keyword evidence="1" id="KW-0479">Metal-binding</keyword>
<dbReference type="STRING" id="240176.D6RNR6"/>
<keyword evidence="2" id="KW-0863">Zinc-finger</keyword>
<feature type="coiled-coil region" evidence="4">
    <location>
        <begin position="1008"/>
        <end position="1035"/>
    </location>
</feature>
<evidence type="ECO:0000313" key="7">
    <source>
        <dbReference type="Proteomes" id="UP000001861"/>
    </source>
</evidence>
<evidence type="ECO:0000256" key="5">
    <source>
        <dbReference type="SAM" id="MobiDB-lite"/>
    </source>
</evidence>
<feature type="compositionally biased region" description="Basic and acidic residues" evidence="5">
    <location>
        <begin position="731"/>
        <end position="746"/>
    </location>
</feature>
<dbReference type="EMBL" id="AACS02000007">
    <property type="protein sequence ID" value="EFI27432.1"/>
    <property type="molecule type" value="Genomic_DNA"/>
</dbReference>
<dbReference type="Gene3D" id="3.30.60.90">
    <property type="match status" value="1"/>
</dbReference>
<dbReference type="GO" id="GO:0008270">
    <property type="term" value="F:zinc ion binding"/>
    <property type="evidence" value="ECO:0007669"/>
    <property type="project" value="UniProtKB-KW"/>
</dbReference>
<accession>D6RNR6</accession>
<comment type="caution">
    <text evidence="6">The sequence shown here is derived from an EMBL/GenBank/DDBJ whole genome shotgun (WGS) entry which is preliminary data.</text>
</comment>
<reference evidence="6 7" key="1">
    <citation type="journal article" date="2010" name="Proc. Natl. Acad. Sci. U.S.A.">
        <title>Insights into evolution of multicellular fungi from the assembled chromosomes of the mushroom Coprinopsis cinerea (Coprinus cinereus).</title>
        <authorList>
            <person name="Stajich J.E."/>
            <person name="Wilke S.K."/>
            <person name="Ahren D."/>
            <person name="Au C.H."/>
            <person name="Birren B.W."/>
            <person name="Borodovsky M."/>
            <person name="Burns C."/>
            <person name="Canback B."/>
            <person name="Casselton L.A."/>
            <person name="Cheng C.K."/>
            <person name="Deng J."/>
            <person name="Dietrich F.S."/>
            <person name="Fargo D.C."/>
            <person name="Farman M.L."/>
            <person name="Gathman A.C."/>
            <person name="Goldberg J."/>
            <person name="Guigo R."/>
            <person name="Hoegger P.J."/>
            <person name="Hooker J.B."/>
            <person name="Huggins A."/>
            <person name="James T.Y."/>
            <person name="Kamada T."/>
            <person name="Kilaru S."/>
            <person name="Kodira C."/>
            <person name="Kues U."/>
            <person name="Kupfer D."/>
            <person name="Kwan H.S."/>
            <person name="Lomsadze A."/>
            <person name="Li W."/>
            <person name="Lilly W.W."/>
            <person name="Ma L.J."/>
            <person name="Mackey A.J."/>
            <person name="Manning G."/>
            <person name="Martin F."/>
            <person name="Muraguchi H."/>
            <person name="Natvig D.O."/>
            <person name="Palmerini H."/>
            <person name="Ramesh M.A."/>
            <person name="Rehmeyer C.J."/>
            <person name="Roe B.A."/>
            <person name="Shenoy N."/>
            <person name="Stanke M."/>
            <person name="Ter-Hovhannisyan V."/>
            <person name="Tunlid A."/>
            <person name="Velagapudi R."/>
            <person name="Vision T.J."/>
            <person name="Zeng Q."/>
            <person name="Zolan M.E."/>
            <person name="Pukkila P.J."/>
        </authorList>
    </citation>
    <scope>NUCLEOTIDE SEQUENCE [LARGE SCALE GENOMIC DNA]</scope>
    <source>
        <strain evidence="7">Okayama-7 / 130 / ATCC MYA-4618 / FGSC 9003</strain>
    </source>
</reference>
<dbReference type="VEuPathDB" id="FungiDB:CC1G_14903"/>
<feature type="region of interest" description="Disordered" evidence="5">
    <location>
        <begin position="978"/>
        <end position="1008"/>
    </location>
</feature>
<feature type="region of interest" description="Disordered" evidence="5">
    <location>
        <begin position="942"/>
        <end position="966"/>
    </location>
</feature>
<keyword evidence="4" id="KW-0175">Coiled coil</keyword>
<name>D6RNR6_COPC7</name>
<keyword evidence="3" id="KW-0862">Zinc</keyword>
<dbReference type="eggNOG" id="ENOG502SXFA">
    <property type="taxonomic scope" value="Eukaryota"/>
</dbReference>
<dbReference type="Proteomes" id="UP000001861">
    <property type="component" value="Unassembled WGS sequence"/>
</dbReference>
<evidence type="ECO:0000256" key="2">
    <source>
        <dbReference type="ARBA" id="ARBA00022771"/>
    </source>
</evidence>
<protein>
    <submittedName>
        <fullName evidence="6">Uncharacterized protein</fullName>
    </submittedName>
</protein>
<evidence type="ECO:0000256" key="4">
    <source>
        <dbReference type="SAM" id="Coils"/>
    </source>
</evidence>
<organism evidence="6 7">
    <name type="scientific">Coprinopsis cinerea (strain Okayama-7 / 130 / ATCC MYA-4618 / FGSC 9003)</name>
    <name type="common">Inky cap fungus</name>
    <name type="synonym">Hormographiella aspergillata</name>
    <dbReference type="NCBI Taxonomy" id="240176"/>
    <lineage>
        <taxon>Eukaryota</taxon>
        <taxon>Fungi</taxon>
        <taxon>Dikarya</taxon>
        <taxon>Basidiomycota</taxon>
        <taxon>Agaricomycotina</taxon>
        <taxon>Agaricomycetes</taxon>
        <taxon>Agaricomycetidae</taxon>
        <taxon>Agaricales</taxon>
        <taxon>Agaricineae</taxon>
        <taxon>Psathyrellaceae</taxon>
        <taxon>Coprinopsis</taxon>
    </lineage>
</organism>
<evidence type="ECO:0000313" key="6">
    <source>
        <dbReference type="EMBL" id="EFI27432.1"/>
    </source>
</evidence>
<feature type="region of interest" description="Disordered" evidence="5">
    <location>
        <begin position="718"/>
        <end position="755"/>
    </location>
</feature>
<evidence type="ECO:0000256" key="3">
    <source>
        <dbReference type="ARBA" id="ARBA00022833"/>
    </source>
</evidence>